<dbReference type="SUPFAM" id="SSF53720">
    <property type="entry name" value="ALDH-like"/>
    <property type="match status" value="1"/>
</dbReference>
<evidence type="ECO:0000256" key="3">
    <source>
        <dbReference type="ARBA" id="ARBA00023097"/>
    </source>
</evidence>
<proteinExistence type="inferred from homology"/>
<evidence type="ECO:0000256" key="5">
    <source>
        <dbReference type="RuleBase" id="RU003345"/>
    </source>
</evidence>
<dbReference type="AlphaFoldDB" id="A0A1X7N7H3"/>
<dbReference type="InterPro" id="IPR029510">
    <property type="entry name" value="Ald_DH_CS_GLU"/>
</dbReference>
<dbReference type="FunFam" id="3.40.309.10:FF:000012">
    <property type="entry name" value="Betaine aldehyde dehydrogenase"/>
    <property type="match status" value="1"/>
</dbReference>
<evidence type="ECO:0000256" key="1">
    <source>
        <dbReference type="ARBA" id="ARBA00009986"/>
    </source>
</evidence>
<dbReference type="FunFam" id="3.40.605.10:FF:000007">
    <property type="entry name" value="NAD/NADP-dependent betaine aldehyde dehydrogenase"/>
    <property type="match status" value="1"/>
</dbReference>
<protein>
    <submittedName>
        <fullName evidence="7">Betaine-aldehyde dehydrogenase</fullName>
    </submittedName>
</protein>
<dbReference type="Gene3D" id="3.40.309.10">
    <property type="entry name" value="Aldehyde Dehydrogenase, Chain A, domain 2"/>
    <property type="match status" value="1"/>
</dbReference>
<dbReference type="Pfam" id="PF00171">
    <property type="entry name" value="Aldedh"/>
    <property type="match status" value="1"/>
</dbReference>
<keyword evidence="8" id="KW-1185">Reference proteome</keyword>
<evidence type="ECO:0000313" key="7">
    <source>
        <dbReference type="EMBL" id="SMH32790.1"/>
    </source>
</evidence>
<dbReference type="InterPro" id="IPR015590">
    <property type="entry name" value="Aldehyde_DH_dom"/>
</dbReference>
<evidence type="ECO:0000256" key="2">
    <source>
        <dbReference type="ARBA" id="ARBA00023002"/>
    </source>
</evidence>
<reference evidence="7 8" key="1">
    <citation type="submission" date="2017-04" db="EMBL/GenBank/DDBJ databases">
        <authorList>
            <person name="Afonso C.L."/>
            <person name="Miller P.J."/>
            <person name="Scott M.A."/>
            <person name="Spackman E."/>
            <person name="Goraichik I."/>
            <person name="Dimitrov K.M."/>
            <person name="Suarez D.L."/>
            <person name="Swayne D.E."/>
        </authorList>
    </citation>
    <scope>NUCLEOTIDE SEQUENCE [LARGE SCALE GENOMIC DNA]</scope>
    <source>
        <strain evidence="7 8">B5P</strain>
    </source>
</reference>
<dbReference type="PROSITE" id="PS00687">
    <property type="entry name" value="ALDEHYDE_DEHYDR_GLU"/>
    <property type="match status" value="1"/>
</dbReference>
<accession>A0A1X7N7H3</accession>
<dbReference type="OrthoDB" id="9812625at2"/>
<dbReference type="Proteomes" id="UP000193083">
    <property type="component" value="Unassembled WGS sequence"/>
</dbReference>
<dbReference type="GO" id="GO:0016620">
    <property type="term" value="F:oxidoreductase activity, acting on the aldehyde or oxo group of donors, NAD or NADP as acceptor"/>
    <property type="evidence" value="ECO:0007669"/>
    <property type="project" value="InterPro"/>
</dbReference>
<dbReference type="PANTHER" id="PTHR11699">
    <property type="entry name" value="ALDEHYDE DEHYDROGENASE-RELATED"/>
    <property type="match status" value="1"/>
</dbReference>
<feature type="active site" evidence="4">
    <location>
        <position position="251"/>
    </location>
</feature>
<dbReference type="InterPro" id="IPR016161">
    <property type="entry name" value="Ald_DH/histidinol_DH"/>
</dbReference>
<dbReference type="RefSeq" id="WP_085463441.1">
    <property type="nucleotide sequence ID" value="NZ_FXBL01000004.1"/>
</dbReference>
<dbReference type="EMBL" id="FXBL01000004">
    <property type="protein sequence ID" value="SMH32790.1"/>
    <property type="molecule type" value="Genomic_DNA"/>
</dbReference>
<evidence type="ECO:0000259" key="6">
    <source>
        <dbReference type="Pfam" id="PF00171"/>
    </source>
</evidence>
<organism evidence="7 8">
    <name type="scientific">Mesorhizobium australicum</name>
    <dbReference type="NCBI Taxonomy" id="536018"/>
    <lineage>
        <taxon>Bacteria</taxon>
        <taxon>Pseudomonadati</taxon>
        <taxon>Pseudomonadota</taxon>
        <taxon>Alphaproteobacteria</taxon>
        <taxon>Hyphomicrobiales</taxon>
        <taxon>Phyllobacteriaceae</taxon>
        <taxon>Mesorhizobium</taxon>
    </lineage>
</organism>
<evidence type="ECO:0000313" key="8">
    <source>
        <dbReference type="Proteomes" id="UP000193083"/>
    </source>
</evidence>
<name>A0A1X7N7H3_9HYPH</name>
<keyword evidence="3" id="KW-0558">Oxidation</keyword>
<keyword evidence="2 5" id="KW-0560">Oxidoreductase</keyword>
<dbReference type="Gene3D" id="3.40.605.10">
    <property type="entry name" value="Aldehyde Dehydrogenase, Chain A, domain 1"/>
    <property type="match status" value="1"/>
</dbReference>
<feature type="domain" description="Aldehyde dehydrogenase" evidence="6">
    <location>
        <begin position="26"/>
        <end position="479"/>
    </location>
</feature>
<sequence length="484" mass="51986">MAYVTQADRMLIGGELVHASDGAFDESINPATEEVIGRVPRATVADVDAAVTAADAAWPAWAELTPAARGRVLRDFGQALRARAEEILRVEVADTGNTITPMRGDVGVAVDSLDYYAGLIHELKGETIPATHENLHMTVREPYGVVVRIAPFNHPLMFAVARTAAALAAGNAVVVKPPETSPLSAMILAEIARDALPPGVFNIVTGDGRTAGDALVRHPLVKRIAFIGSPATGRAIQRAAADVAVKHVTLELGGKNPLIAFPDTDPEAIADAAIRGMNFSWQGQSCGSTSRLLLHEDIHDRVLSLVIDKVKAIRLGDPQDPATGMGPVNSRMQYDKVLAFFEAAKKDGARLMTGGRRPEGAGFERGFWVEPTVYAGVEPGMRLWQEEVFGPILSVGKWKTFDEAVELANSTEYGLTGAVWSNDINNALRMVRRIRAGHTWVNGCSAHYLGVPFGGMKNSGVGREEGIEEMLSYTETKTINIVLR</sequence>
<comment type="similarity">
    <text evidence="1 5">Belongs to the aldehyde dehydrogenase family.</text>
</comment>
<dbReference type="InterPro" id="IPR016162">
    <property type="entry name" value="Ald_DH_N"/>
</dbReference>
<gene>
    <name evidence="7" type="ORF">SAMN02982922_1341</name>
</gene>
<evidence type="ECO:0000256" key="4">
    <source>
        <dbReference type="PROSITE-ProRule" id="PRU10007"/>
    </source>
</evidence>
<dbReference type="InterPro" id="IPR016163">
    <property type="entry name" value="Ald_DH_C"/>
</dbReference>